<evidence type="ECO:0000313" key="2">
    <source>
        <dbReference type="Proteomes" id="UP001060215"/>
    </source>
</evidence>
<evidence type="ECO:0000313" key="1">
    <source>
        <dbReference type="EMBL" id="KAI8029764.1"/>
    </source>
</evidence>
<keyword evidence="2" id="KW-1185">Reference proteome</keyword>
<name>A0ACC0IWV1_9ERIC</name>
<organism evidence="1 2">
    <name type="scientific">Camellia lanceoleosa</name>
    <dbReference type="NCBI Taxonomy" id="1840588"/>
    <lineage>
        <taxon>Eukaryota</taxon>
        <taxon>Viridiplantae</taxon>
        <taxon>Streptophyta</taxon>
        <taxon>Embryophyta</taxon>
        <taxon>Tracheophyta</taxon>
        <taxon>Spermatophyta</taxon>
        <taxon>Magnoliopsida</taxon>
        <taxon>eudicotyledons</taxon>
        <taxon>Gunneridae</taxon>
        <taxon>Pentapetalae</taxon>
        <taxon>asterids</taxon>
        <taxon>Ericales</taxon>
        <taxon>Theaceae</taxon>
        <taxon>Camellia</taxon>
    </lineage>
</organism>
<proteinExistence type="predicted"/>
<dbReference type="Proteomes" id="UP001060215">
    <property type="component" value="Chromosome 1"/>
</dbReference>
<gene>
    <name evidence="1" type="ORF">LOK49_LG01G03797</name>
</gene>
<accession>A0ACC0IWV1</accession>
<dbReference type="EMBL" id="CM045758">
    <property type="protein sequence ID" value="KAI8029764.1"/>
    <property type="molecule type" value="Genomic_DNA"/>
</dbReference>
<comment type="caution">
    <text evidence="1">The sequence shown here is derived from an EMBL/GenBank/DDBJ whole genome shotgun (WGS) entry which is preliminary data.</text>
</comment>
<protein>
    <submittedName>
        <fullName evidence="1">Uncharacterized protein</fullName>
    </submittedName>
</protein>
<reference evidence="1 2" key="1">
    <citation type="journal article" date="2022" name="Plant J.">
        <title>Chromosome-level genome of Camellia lanceoleosa provides a valuable resource for understanding genome evolution and self-incompatibility.</title>
        <authorList>
            <person name="Gong W."/>
            <person name="Xiao S."/>
            <person name="Wang L."/>
            <person name="Liao Z."/>
            <person name="Chang Y."/>
            <person name="Mo W."/>
            <person name="Hu G."/>
            <person name="Li W."/>
            <person name="Zhao G."/>
            <person name="Zhu H."/>
            <person name="Hu X."/>
            <person name="Ji K."/>
            <person name="Xiang X."/>
            <person name="Song Q."/>
            <person name="Yuan D."/>
            <person name="Jin S."/>
            <person name="Zhang L."/>
        </authorList>
    </citation>
    <scope>NUCLEOTIDE SEQUENCE [LARGE SCALE GENOMIC DNA]</scope>
    <source>
        <strain evidence="1">SQ_2022a</strain>
    </source>
</reference>
<sequence length="45" mass="5123">MRTCQQGLKNPYRLNSSQLSSDCVDGSFASMKRTSKLPKCREKKN</sequence>